<gene>
    <name evidence="2" type="ORF">AFR_23900</name>
</gene>
<dbReference type="Pfam" id="PF06197">
    <property type="entry name" value="DUF998"/>
    <property type="match status" value="1"/>
</dbReference>
<reference evidence="2 3" key="1">
    <citation type="journal article" date="2014" name="J. Biotechnol.">
        <title>Complete genome sequence of the actinobacterium Actinoplanes friuliensis HAG 010964, producer of the lipopeptide antibiotic friulimycin.</title>
        <authorList>
            <person name="Ruckert C."/>
            <person name="Szczepanowski R."/>
            <person name="Albersmeier A."/>
            <person name="Goesmann A."/>
            <person name="Fischer N."/>
            <person name="Steinkamper A."/>
            <person name="Puhler A."/>
            <person name="Biener R."/>
            <person name="Schwartz D."/>
            <person name="Kalinowski J."/>
        </authorList>
    </citation>
    <scope>NUCLEOTIDE SEQUENCE [LARGE SCALE GENOMIC DNA]</scope>
    <source>
        <strain evidence="2 3">DSM 7358</strain>
    </source>
</reference>
<keyword evidence="1" id="KW-0812">Transmembrane</keyword>
<dbReference type="InterPro" id="IPR009339">
    <property type="entry name" value="DUF998"/>
</dbReference>
<proteinExistence type="predicted"/>
<keyword evidence="1" id="KW-1133">Transmembrane helix</keyword>
<keyword evidence="1" id="KW-0472">Membrane</keyword>
<dbReference type="Proteomes" id="UP000017746">
    <property type="component" value="Chromosome"/>
</dbReference>
<dbReference type="eggNOG" id="ENOG5033ZN1">
    <property type="taxonomic scope" value="Bacteria"/>
</dbReference>
<feature type="transmembrane region" description="Helical" evidence="1">
    <location>
        <begin position="139"/>
        <end position="160"/>
    </location>
</feature>
<dbReference type="AlphaFoldDB" id="U5W1H8"/>
<dbReference type="PATRIC" id="fig|1246995.3.peg.4841"/>
<accession>U5W1H8</accession>
<feature type="transmembrane region" description="Helical" evidence="1">
    <location>
        <begin position="73"/>
        <end position="91"/>
    </location>
</feature>
<dbReference type="OrthoDB" id="3392476at2"/>
<evidence type="ECO:0000313" key="2">
    <source>
        <dbReference type="EMBL" id="AGZ43048.1"/>
    </source>
</evidence>
<evidence type="ECO:0000256" key="1">
    <source>
        <dbReference type="SAM" id="Phobius"/>
    </source>
</evidence>
<evidence type="ECO:0008006" key="4">
    <source>
        <dbReference type="Google" id="ProtNLM"/>
    </source>
</evidence>
<dbReference type="HOGENOM" id="CLU_093862_0_0_11"/>
<dbReference type="STRING" id="1246995.AFR_23900"/>
<feature type="transmembrane region" description="Helical" evidence="1">
    <location>
        <begin position="103"/>
        <end position="127"/>
    </location>
</feature>
<name>U5W1H8_9ACTN</name>
<protein>
    <recommendedName>
        <fullName evidence="4">DUF998 domain-containing protein</fullName>
    </recommendedName>
</protein>
<keyword evidence="3" id="KW-1185">Reference proteome</keyword>
<feature type="transmembrane region" description="Helical" evidence="1">
    <location>
        <begin position="180"/>
        <end position="200"/>
    </location>
</feature>
<dbReference type="KEGG" id="afs:AFR_23900"/>
<dbReference type="EMBL" id="CP006272">
    <property type="protein sequence ID" value="AGZ43048.1"/>
    <property type="molecule type" value="Genomic_DNA"/>
</dbReference>
<evidence type="ECO:0000313" key="3">
    <source>
        <dbReference type="Proteomes" id="UP000017746"/>
    </source>
</evidence>
<organism evidence="2 3">
    <name type="scientific">Actinoplanes friuliensis DSM 7358</name>
    <dbReference type="NCBI Taxonomy" id="1246995"/>
    <lineage>
        <taxon>Bacteria</taxon>
        <taxon>Bacillati</taxon>
        <taxon>Actinomycetota</taxon>
        <taxon>Actinomycetes</taxon>
        <taxon>Micromonosporales</taxon>
        <taxon>Micromonosporaceae</taxon>
        <taxon>Actinoplanes</taxon>
    </lineage>
</organism>
<feature type="transmembrane region" description="Helical" evidence="1">
    <location>
        <begin position="46"/>
        <end position="66"/>
    </location>
</feature>
<sequence length="213" mass="22154">MGAVGVAVLLLGALHVVPPSSAVSPYRRTISEYALTDAGPVFNVAVLILAAGSVATLLAALGAGLFPPLSGGAVSLVLWSAALAVVVYFPKHNWAVGPSAGGTIHRIASVVAFLSLPIGALLIGRAWRRHKRWRAHATWTLGLGVWSLLSFLPIVGAIVAQPWTDVAWWRAIPLGAVERVLTISEVGIVVVLAAWAFAAARVRNGAAREALVS</sequence>